<dbReference type="Proteomes" id="UP001518976">
    <property type="component" value="Unassembled WGS sequence"/>
</dbReference>
<proteinExistence type="predicted"/>
<evidence type="ECO:0000313" key="3">
    <source>
        <dbReference type="Proteomes" id="UP001518976"/>
    </source>
</evidence>
<keyword evidence="1" id="KW-0472">Membrane</keyword>
<reference evidence="2 3" key="1">
    <citation type="submission" date="2021-02" db="EMBL/GenBank/DDBJ databases">
        <title>Streptomyces spirodelae sp. nov., isolated from duckweed.</title>
        <authorList>
            <person name="Saimee Y."/>
            <person name="Duangmal K."/>
        </authorList>
    </citation>
    <scope>NUCLEOTIDE SEQUENCE [LARGE SCALE GENOMIC DNA]</scope>
    <source>
        <strain evidence="2 3">DW4-2</strain>
    </source>
</reference>
<name>A0ABS3WR44_9ACTN</name>
<comment type="caution">
    <text evidence="2">The sequence shown here is derived from an EMBL/GenBank/DDBJ whole genome shotgun (WGS) entry which is preliminary data.</text>
</comment>
<sequence>MPMGDNEPLFVRDQRSRNGYVLNHRNPSGLALIIVLTVGVLILTAVALA</sequence>
<feature type="transmembrane region" description="Helical" evidence="1">
    <location>
        <begin position="29"/>
        <end position="48"/>
    </location>
</feature>
<organism evidence="2 3">
    <name type="scientific">Streptomyces spirodelae</name>
    <dbReference type="NCBI Taxonomy" id="2812904"/>
    <lineage>
        <taxon>Bacteria</taxon>
        <taxon>Bacillati</taxon>
        <taxon>Actinomycetota</taxon>
        <taxon>Actinomycetes</taxon>
        <taxon>Kitasatosporales</taxon>
        <taxon>Streptomycetaceae</taxon>
        <taxon>Streptomyces</taxon>
    </lineage>
</organism>
<evidence type="ECO:0000256" key="1">
    <source>
        <dbReference type="SAM" id="Phobius"/>
    </source>
</evidence>
<evidence type="ECO:0000313" key="2">
    <source>
        <dbReference type="EMBL" id="MBO8185579.1"/>
    </source>
</evidence>
<keyword evidence="3" id="KW-1185">Reference proteome</keyword>
<protein>
    <submittedName>
        <fullName evidence="2">Uncharacterized protein</fullName>
    </submittedName>
</protein>
<gene>
    <name evidence="2" type="ORF">JW592_08900</name>
</gene>
<dbReference type="RefSeq" id="WP_209264396.1">
    <property type="nucleotide sequence ID" value="NZ_JAFFZN010000006.1"/>
</dbReference>
<keyword evidence="1" id="KW-1133">Transmembrane helix</keyword>
<dbReference type="EMBL" id="JAFFZN010000006">
    <property type="protein sequence ID" value="MBO8185579.1"/>
    <property type="molecule type" value="Genomic_DNA"/>
</dbReference>
<accession>A0ABS3WR44</accession>
<keyword evidence="1" id="KW-0812">Transmembrane</keyword>